<feature type="domain" description="V-ATPase proteolipid subunit C-like" evidence="15">
    <location>
        <begin position="8"/>
        <end position="68"/>
    </location>
</feature>
<evidence type="ECO:0000313" key="25">
    <source>
        <dbReference type="Proteomes" id="UP000309601"/>
    </source>
</evidence>
<dbReference type="GO" id="GO:0008289">
    <property type="term" value="F:lipid binding"/>
    <property type="evidence" value="ECO:0007669"/>
    <property type="project" value="UniProtKB-KW"/>
</dbReference>
<dbReference type="InterPro" id="IPR035921">
    <property type="entry name" value="F/V-ATP_Csub_sf"/>
</dbReference>
<sequence>MIQAAKFIGAGLASIGLCGAGVGIGMVFAALINAVSRNPSLRGQLFSYSILGFALAEATGLFALMVILYNLQCEYAEIGRQARFRYE</sequence>
<evidence type="ECO:0000313" key="23">
    <source>
        <dbReference type="Proteomes" id="UP000305647"/>
    </source>
</evidence>
<dbReference type="InterPro" id="IPR002379">
    <property type="entry name" value="ATPase_proteolipid_c-like_dom"/>
</dbReference>
<dbReference type="GO" id="GO:0015986">
    <property type="term" value="P:proton motive force-driven ATP synthesis"/>
    <property type="evidence" value="ECO:0007669"/>
    <property type="project" value="InterPro"/>
</dbReference>
<comment type="caution">
    <text evidence="21">The sequence shown here is derived from an EMBL/GenBank/DDBJ whole genome shotgun (WGS) entry which is preliminary data.</text>
</comment>
<dbReference type="GO" id="GO:0015078">
    <property type="term" value="F:proton transmembrane transporter activity"/>
    <property type="evidence" value="ECO:0007669"/>
    <property type="project" value="InterPro"/>
</dbReference>
<evidence type="ECO:0000256" key="6">
    <source>
        <dbReference type="ARBA" id="ARBA00022692"/>
    </source>
</evidence>
<dbReference type="Proteomes" id="UP000305647">
    <property type="component" value="Unassembled WGS sequence"/>
</dbReference>
<proteinExistence type="inferred from homology"/>
<evidence type="ECO:0000256" key="14">
    <source>
        <dbReference type="RuleBase" id="RU004221"/>
    </source>
</evidence>
<dbReference type="EMBL" id="SPRX01000084">
    <property type="protein sequence ID" value="TIC61887.1"/>
    <property type="molecule type" value="Genomic_DNA"/>
</dbReference>
<dbReference type="CDD" id="cd18182">
    <property type="entry name" value="ATP-synt_Fo_c_ATP5G3"/>
    <property type="match status" value="1"/>
</dbReference>
<keyword evidence="4 14" id="KW-0813">Transport</keyword>
<keyword evidence="7 14" id="KW-0375">Hydrogen ion transport</keyword>
<reference evidence="22 23" key="1">
    <citation type="submission" date="2019-03" db="EMBL/GenBank/DDBJ databases">
        <title>Sequencing 25 genomes of Wallemia mellicola.</title>
        <authorList>
            <person name="Gostincar C."/>
        </authorList>
    </citation>
    <scope>NUCLEOTIDE SEQUENCE [LARGE SCALE GENOMIC DNA]</scope>
    <source>
        <strain evidence="17 24">EXF-1262</strain>
        <strain evidence="20 25">EXF-1274</strain>
        <strain evidence="19 22">EXF-1277</strain>
        <strain evidence="16 26">EXF-6152</strain>
        <strain evidence="21 27">EXF-757</strain>
        <strain evidence="18 23">EXF-8738</strain>
    </source>
</reference>
<evidence type="ECO:0000313" key="20">
    <source>
        <dbReference type="EMBL" id="TIC60732.1"/>
    </source>
</evidence>
<dbReference type="AlphaFoldDB" id="A0A4T0LLF1"/>
<dbReference type="InterPro" id="IPR020537">
    <property type="entry name" value="ATP_synth_F0_csu_DDCD_BS"/>
</dbReference>
<evidence type="ECO:0000259" key="15">
    <source>
        <dbReference type="Pfam" id="PF00137"/>
    </source>
</evidence>
<evidence type="ECO:0000256" key="11">
    <source>
        <dbReference type="ARBA" id="ARBA00023128"/>
    </source>
</evidence>
<dbReference type="EMBL" id="SPRH01000082">
    <property type="protein sequence ID" value="TIB95731.1"/>
    <property type="molecule type" value="Genomic_DNA"/>
</dbReference>
<evidence type="ECO:0000256" key="3">
    <source>
        <dbReference type="ARBA" id="ARBA00019317"/>
    </source>
</evidence>
<dbReference type="GO" id="GO:0045259">
    <property type="term" value="C:proton-transporting ATP synthase complex"/>
    <property type="evidence" value="ECO:0007669"/>
    <property type="project" value="UniProtKB-KW"/>
</dbReference>
<dbReference type="Pfam" id="PF00137">
    <property type="entry name" value="ATP-synt_C"/>
    <property type="match status" value="1"/>
</dbReference>
<comment type="similarity">
    <text evidence="2 14">Belongs to the ATPase C chain family.</text>
</comment>
<dbReference type="Proteomes" id="UP000310708">
    <property type="component" value="Unassembled WGS sequence"/>
</dbReference>
<dbReference type="Proteomes" id="UP000310685">
    <property type="component" value="Unassembled WGS sequence"/>
</dbReference>
<evidence type="ECO:0000313" key="18">
    <source>
        <dbReference type="EMBL" id="TIC23974.1"/>
    </source>
</evidence>
<evidence type="ECO:0000256" key="5">
    <source>
        <dbReference type="ARBA" id="ARBA00022547"/>
    </source>
</evidence>
<evidence type="ECO:0000313" key="21">
    <source>
        <dbReference type="EMBL" id="TIC61887.1"/>
    </source>
</evidence>
<evidence type="ECO:0000256" key="12">
    <source>
        <dbReference type="ARBA" id="ARBA00023136"/>
    </source>
</evidence>
<dbReference type="PANTHER" id="PTHR10031">
    <property type="entry name" value="ATP SYNTHASE LIPID-BINDING PROTEIN, MITOCHONDRIAL"/>
    <property type="match status" value="1"/>
</dbReference>
<protein>
    <recommendedName>
        <fullName evidence="3">ATP synthase subunit 9, mitochondrial</fullName>
    </recommendedName>
    <alternativeName>
        <fullName evidence="13">Lipid-binding protein</fullName>
    </alternativeName>
</protein>
<dbReference type="GO" id="GO:0033177">
    <property type="term" value="C:proton-transporting two-sector ATPase complex, proton-transporting domain"/>
    <property type="evidence" value="ECO:0007669"/>
    <property type="project" value="InterPro"/>
</dbReference>
<comment type="subcellular location">
    <subcellularLocation>
        <location evidence="1">Mitochondrion membrane</location>
        <topology evidence="1">Multi-pass membrane protein</topology>
    </subcellularLocation>
</comment>
<keyword evidence="10 14" id="KW-0446">Lipid-binding</keyword>
<dbReference type="Proteomes" id="UP000307169">
    <property type="component" value="Unassembled WGS sequence"/>
</dbReference>
<evidence type="ECO:0000256" key="8">
    <source>
        <dbReference type="ARBA" id="ARBA00022989"/>
    </source>
</evidence>
<keyword evidence="8 14" id="KW-1133">Transmembrane helix</keyword>
<evidence type="ECO:0000256" key="7">
    <source>
        <dbReference type="ARBA" id="ARBA00022781"/>
    </source>
</evidence>
<dbReference type="SUPFAM" id="SSF81333">
    <property type="entry name" value="F1F0 ATP synthase subunit C"/>
    <property type="match status" value="1"/>
</dbReference>
<evidence type="ECO:0000313" key="19">
    <source>
        <dbReference type="EMBL" id="TIC58713.1"/>
    </source>
</evidence>
<keyword evidence="11" id="KW-0496">Mitochondrion</keyword>
<evidence type="ECO:0000313" key="24">
    <source>
        <dbReference type="Proteomes" id="UP000307169"/>
    </source>
</evidence>
<keyword evidence="12 14" id="KW-0472">Membrane</keyword>
<name>A0A4T0LLF1_9BASI</name>
<dbReference type="EMBL" id="SPRO01000079">
    <property type="protein sequence ID" value="TIC23974.1"/>
    <property type="molecule type" value="Genomic_DNA"/>
</dbReference>
<evidence type="ECO:0000256" key="4">
    <source>
        <dbReference type="ARBA" id="ARBA00022448"/>
    </source>
</evidence>
<accession>A0A4T0LLF1</accession>
<evidence type="ECO:0000256" key="10">
    <source>
        <dbReference type="ARBA" id="ARBA00023121"/>
    </source>
</evidence>
<evidence type="ECO:0000256" key="9">
    <source>
        <dbReference type="ARBA" id="ARBA00023065"/>
    </source>
</evidence>
<evidence type="ECO:0000313" key="26">
    <source>
        <dbReference type="Proteomes" id="UP000310685"/>
    </source>
</evidence>
<dbReference type="InterPro" id="IPR000454">
    <property type="entry name" value="ATP_synth_F0_csu"/>
</dbReference>
<dbReference type="GO" id="GO:0031966">
    <property type="term" value="C:mitochondrial membrane"/>
    <property type="evidence" value="ECO:0007669"/>
    <property type="project" value="UniProtKB-SubCell"/>
</dbReference>
<keyword evidence="9 14" id="KW-0406">Ion transport</keyword>
<dbReference type="PROSITE" id="PS00605">
    <property type="entry name" value="ATPASE_C"/>
    <property type="match status" value="1"/>
</dbReference>
<dbReference type="Gene3D" id="1.20.20.10">
    <property type="entry name" value="F1F0 ATP synthase subunit C"/>
    <property type="match status" value="1"/>
</dbReference>
<dbReference type="EMBL" id="SPRW01000075">
    <property type="protein sequence ID" value="TIC60732.1"/>
    <property type="molecule type" value="Genomic_DNA"/>
</dbReference>
<organism evidence="21 27">
    <name type="scientific">Wallemia mellicola</name>
    <dbReference type="NCBI Taxonomy" id="1708541"/>
    <lineage>
        <taxon>Eukaryota</taxon>
        <taxon>Fungi</taxon>
        <taxon>Dikarya</taxon>
        <taxon>Basidiomycota</taxon>
        <taxon>Wallemiomycotina</taxon>
        <taxon>Wallemiomycetes</taxon>
        <taxon>Wallemiales</taxon>
        <taxon>Wallemiaceae</taxon>
        <taxon>Wallemia</taxon>
    </lineage>
</organism>
<dbReference type="EMBL" id="SPRV01000081">
    <property type="protein sequence ID" value="TIC58713.1"/>
    <property type="molecule type" value="Genomic_DNA"/>
</dbReference>
<evidence type="ECO:0000256" key="13">
    <source>
        <dbReference type="ARBA" id="ARBA00030961"/>
    </source>
</evidence>
<dbReference type="PRINTS" id="PR00124">
    <property type="entry name" value="ATPASEC"/>
</dbReference>
<dbReference type="InterPro" id="IPR038662">
    <property type="entry name" value="ATP_synth_F0_csu_sf"/>
</dbReference>
<keyword evidence="6 14" id="KW-0812">Transmembrane</keyword>
<gene>
    <name evidence="21" type="ORF">E3Q01_04213</name>
    <name evidence="20" type="ORF">E3Q02_04168</name>
    <name evidence="19" type="ORF">E3Q03_04182</name>
    <name evidence="18" type="ORF">E3Q10_04193</name>
    <name evidence="17" type="ORF">E3Q17_04168</name>
    <name evidence="16" type="ORF">E3Q22_04216</name>
</gene>
<feature type="transmembrane region" description="Helical" evidence="14">
    <location>
        <begin position="7"/>
        <end position="33"/>
    </location>
</feature>
<dbReference type="HAMAP" id="MF_01396">
    <property type="entry name" value="ATP_synth_c_bact"/>
    <property type="match status" value="1"/>
</dbReference>
<evidence type="ECO:0000313" key="17">
    <source>
        <dbReference type="EMBL" id="TIB95731.1"/>
    </source>
</evidence>
<feature type="transmembrane region" description="Helical" evidence="14">
    <location>
        <begin position="45"/>
        <end position="71"/>
    </location>
</feature>
<dbReference type="Proteomes" id="UP000305362">
    <property type="component" value="Unassembled WGS sequence"/>
</dbReference>
<dbReference type="FunFam" id="1.20.20.10:FF:000003">
    <property type="entry name" value="Atp synthase f complex subunit mitochondrial"/>
    <property type="match status" value="1"/>
</dbReference>
<dbReference type="Proteomes" id="UP000309601">
    <property type="component" value="Unassembled WGS sequence"/>
</dbReference>
<evidence type="ECO:0000313" key="22">
    <source>
        <dbReference type="Proteomes" id="UP000305362"/>
    </source>
</evidence>
<dbReference type="EMBL" id="SPRC01000076">
    <property type="protein sequence ID" value="TIB74324.1"/>
    <property type="molecule type" value="Genomic_DNA"/>
</dbReference>
<evidence type="ECO:0000256" key="2">
    <source>
        <dbReference type="ARBA" id="ARBA00006704"/>
    </source>
</evidence>
<evidence type="ECO:0000313" key="27">
    <source>
        <dbReference type="Proteomes" id="UP000310708"/>
    </source>
</evidence>
<evidence type="ECO:0000313" key="16">
    <source>
        <dbReference type="EMBL" id="TIB74324.1"/>
    </source>
</evidence>
<dbReference type="PANTHER" id="PTHR10031:SF0">
    <property type="entry name" value="ATPASE PROTEIN 9"/>
    <property type="match status" value="1"/>
</dbReference>
<evidence type="ECO:0000256" key="1">
    <source>
        <dbReference type="ARBA" id="ARBA00004225"/>
    </source>
</evidence>
<dbReference type="OrthoDB" id="438052at2759"/>
<keyword evidence="5" id="KW-0138">CF(0)</keyword>